<dbReference type="OrthoDB" id="7198805at2"/>
<dbReference type="RefSeq" id="WP_119751908.1">
    <property type="nucleotide sequence ID" value="NZ_QZCG01000019.1"/>
</dbReference>
<sequence>MAEGRGRKSGKSGLFILLIVVILAGLGLWLLSIGANNARDRALDKSPIGLAGLAPWLRSQGLDARTANPRLILPAEDFGLTVVPLYDVDLYSYENAPDNREERIAAPTLRQMDEWEFDQKINQIPALVALPKWRGAMVELGVAHEQSLIAPDDLDRLKLQLGLGDTAIIREGPEFTGSAQRSGERVELFHAQLFDRATLTDDCREVIGLDSGALVLRCQWESDQLPVWFLSDPDLLNNHGLAVADNAAFTASFLKRLQQEARPGAIYVDFLSVTTTKQEWEDERQDYSRDSEEFSRFFEYPFSLLWASLLIVSALAFWRGSLRFGPINQFGMGAQSVMRERTKRVSLGAKARLLRLSGHDGQLVSDLVRAQMADLARNLLGRDEGLRGTERALAMLARRDPELAQEFGAVSQGLIESGPAMPPHQLSAQLAQYQSLRKKVMNIYGSA</sequence>
<feature type="transmembrane region" description="Helical" evidence="1">
    <location>
        <begin position="12"/>
        <end position="31"/>
    </location>
</feature>
<comment type="caution">
    <text evidence="2">The sequence shown here is derived from an EMBL/GenBank/DDBJ whole genome shotgun (WGS) entry which is preliminary data.</text>
</comment>
<organism evidence="2 3">
    <name type="scientific">Paracoccus onubensis</name>
    <dbReference type="NCBI Taxonomy" id="1675788"/>
    <lineage>
        <taxon>Bacteria</taxon>
        <taxon>Pseudomonadati</taxon>
        <taxon>Pseudomonadota</taxon>
        <taxon>Alphaproteobacteria</taxon>
        <taxon>Rhodobacterales</taxon>
        <taxon>Paracoccaceae</taxon>
        <taxon>Paracoccus</taxon>
    </lineage>
</organism>
<keyword evidence="1" id="KW-0472">Membrane</keyword>
<keyword evidence="1" id="KW-1133">Transmembrane helix</keyword>
<evidence type="ECO:0000256" key="1">
    <source>
        <dbReference type="SAM" id="Phobius"/>
    </source>
</evidence>
<keyword evidence="1" id="KW-0812">Transmembrane</keyword>
<proteinExistence type="predicted"/>
<name>A0A418SML7_9RHOB</name>
<gene>
    <name evidence="2" type="ORF">D3P04_21385</name>
</gene>
<accession>A0A418SML7</accession>
<dbReference type="EMBL" id="QZCG01000019">
    <property type="protein sequence ID" value="RJE82142.1"/>
    <property type="molecule type" value="Genomic_DNA"/>
</dbReference>
<keyword evidence="3" id="KW-1185">Reference proteome</keyword>
<evidence type="ECO:0008006" key="4">
    <source>
        <dbReference type="Google" id="ProtNLM"/>
    </source>
</evidence>
<evidence type="ECO:0000313" key="2">
    <source>
        <dbReference type="EMBL" id="RJE82142.1"/>
    </source>
</evidence>
<dbReference type="Proteomes" id="UP000284202">
    <property type="component" value="Unassembled WGS sequence"/>
</dbReference>
<dbReference type="AlphaFoldDB" id="A0A418SML7"/>
<evidence type="ECO:0000313" key="3">
    <source>
        <dbReference type="Proteomes" id="UP000284202"/>
    </source>
</evidence>
<reference evidence="3" key="1">
    <citation type="submission" date="2018-09" db="EMBL/GenBank/DDBJ databases">
        <title>Acidovorax cavernicola nov. sp. isolated from Gruta de las Maravillas (Aracena, Spain).</title>
        <authorList>
            <person name="Jurado V."/>
            <person name="Gutierrez-Patricio S."/>
            <person name="Gonzalez-Pimentel J.L."/>
            <person name="Miller A.Z."/>
            <person name="Laiz L."/>
            <person name="Saiz-Jimenez C."/>
        </authorList>
    </citation>
    <scope>NUCLEOTIDE SEQUENCE [LARGE SCALE GENOMIC DNA]</scope>
    <source>
        <strain evidence="3">1011MAR3C25</strain>
    </source>
</reference>
<protein>
    <recommendedName>
        <fullName evidence="4">DUF4350 domain-containing protein</fullName>
    </recommendedName>
</protein>